<name>A0AAD3XJ77_NEPGR</name>
<evidence type="ECO:0000313" key="4">
    <source>
        <dbReference type="Proteomes" id="UP001279734"/>
    </source>
</evidence>
<dbReference type="Pfam" id="PF04783">
    <property type="entry name" value="DUF630"/>
    <property type="match status" value="1"/>
</dbReference>
<dbReference type="PANTHER" id="PTHR21450">
    <property type="entry name" value="PROTEIN ALTERED PHOSPHATE STARVATION RESPONSE 1"/>
    <property type="match status" value="1"/>
</dbReference>
<feature type="domain" description="DUF630" evidence="2">
    <location>
        <begin position="1"/>
        <end position="58"/>
    </location>
</feature>
<protein>
    <recommendedName>
        <fullName evidence="5">Nitrate regulatory gene2 protein-like</fullName>
    </recommendedName>
</protein>
<evidence type="ECO:0000313" key="3">
    <source>
        <dbReference type="EMBL" id="GMH06582.1"/>
    </source>
</evidence>
<reference evidence="3" key="1">
    <citation type="submission" date="2023-05" db="EMBL/GenBank/DDBJ databases">
        <title>Nepenthes gracilis genome sequencing.</title>
        <authorList>
            <person name="Fukushima K."/>
        </authorList>
    </citation>
    <scope>NUCLEOTIDE SEQUENCE</scope>
    <source>
        <strain evidence="3">SING2019-196</strain>
    </source>
</reference>
<dbReference type="Pfam" id="PF04782">
    <property type="entry name" value="DUF632"/>
    <property type="match status" value="1"/>
</dbReference>
<gene>
    <name evidence="3" type="ORF">Nepgr_008422</name>
</gene>
<sequence>MGCGLSKIDGAEDVVSLCRERKRLMKMAVEQRQAFADAHSKYIHSLYSVSSAIRVFVTRYSSSSSPSLVNLPSPTGKTLDSRKTLEANNAFQSCNSTISSDSSGVDREREDEAAEENEGVCEFFYGDKPPPMTEREIGWDFFNLFDSSSIQAVELRKESKGIPELGDDKEERKGVMLMKNGDLVNDKSGIEKVGKVEGRRTSDKETKGRDLLEALKDVEDHFMRAYESGLEVSRMLELNRVHKQSGLVEIEENSSNAMQSIAWNHLIPTQTSPCKSLHSYSSKTSSTWTESRSDFFDDCGGMVSGSHSFTLGRLYAWEKKLFEEVKGGDINRKSYQQKCSQLGKQGIHTPGYSKARDELTSLHNRILVSKRSAESISRQIEKLRDEELQPQLAELLHGLMRGWKTMLESHEMQANTMLEVKSFMSPVYGEFGNDSHRLATLQLEAALQSWHSSFIEYIATEKAYIKSLHGWLSKLMDTETKFYMKERPSTPPLQMGTQTLLVTCQKWIDSLEMLPDKAVKHAMKSFAKDVRSLWIQQGVEQQQKRKVDGLAKEIDRRHLALQKEGNEIIIMKKISKKIVRNQVEYSSERKDLMDQLRKRLDLEKVKHCRRMEESHKMALNGFRVEFSSVFESLVDFSRASVKLYASLVTYCENVNKGSE</sequence>
<feature type="domain" description="DUF632" evidence="1">
    <location>
        <begin position="211"/>
        <end position="531"/>
    </location>
</feature>
<evidence type="ECO:0008006" key="5">
    <source>
        <dbReference type="Google" id="ProtNLM"/>
    </source>
</evidence>
<organism evidence="3 4">
    <name type="scientific">Nepenthes gracilis</name>
    <name type="common">Slender pitcher plant</name>
    <dbReference type="NCBI Taxonomy" id="150966"/>
    <lineage>
        <taxon>Eukaryota</taxon>
        <taxon>Viridiplantae</taxon>
        <taxon>Streptophyta</taxon>
        <taxon>Embryophyta</taxon>
        <taxon>Tracheophyta</taxon>
        <taxon>Spermatophyta</taxon>
        <taxon>Magnoliopsida</taxon>
        <taxon>eudicotyledons</taxon>
        <taxon>Gunneridae</taxon>
        <taxon>Pentapetalae</taxon>
        <taxon>Caryophyllales</taxon>
        <taxon>Nepenthaceae</taxon>
        <taxon>Nepenthes</taxon>
    </lineage>
</organism>
<evidence type="ECO:0000259" key="1">
    <source>
        <dbReference type="Pfam" id="PF04782"/>
    </source>
</evidence>
<accession>A0AAD3XJ77</accession>
<evidence type="ECO:0000259" key="2">
    <source>
        <dbReference type="Pfam" id="PF04783"/>
    </source>
</evidence>
<dbReference type="AlphaFoldDB" id="A0AAD3XJ77"/>
<comment type="caution">
    <text evidence="3">The sequence shown here is derived from an EMBL/GenBank/DDBJ whole genome shotgun (WGS) entry which is preliminary data.</text>
</comment>
<dbReference type="EMBL" id="BSYO01000006">
    <property type="protein sequence ID" value="GMH06582.1"/>
    <property type="molecule type" value="Genomic_DNA"/>
</dbReference>
<dbReference type="InterPro" id="IPR006868">
    <property type="entry name" value="DUF630"/>
</dbReference>
<dbReference type="InterPro" id="IPR006867">
    <property type="entry name" value="DUF632"/>
</dbReference>
<keyword evidence="4" id="KW-1185">Reference proteome</keyword>
<proteinExistence type="predicted"/>
<dbReference type="PANTHER" id="PTHR21450:SF17">
    <property type="entry name" value="OS09G0542500 PROTEIN"/>
    <property type="match status" value="1"/>
</dbReference>
<dbReference type="Proteomes" id="UP001279734">
    <property type="component" value="Unassembled WGS sequence"/>
</dbReference>